<dbReference type="Pfam" id="PF16471">
    <property type="entry name" value="JIP_LZII"/>
    <property type="match status" value="1"/>
</dbReference>
<evidence type="ECO:0000259" key="7">
    <source>
        <dbReference type="PROSITE" id="PS51777"/>
    </source>
</evidence>
<organism evidence="8 9">
    <name type="scientific">Necator americanus</name>
    <name type="common">Human hookworm</name>
    <dbReference type="NCBI Taxonomy" id="51031"/>
    <lineage>
        <taxon>Eukaryota</taxon>
        <taxon>Metazoa</taxon>
        <taxon>Ecdysozoa</taxon>
        <taxon>Nematoda</taxon>
        <taxon>Chromadorea</taxon>
        <taxon>Rhabditida</taxon>
        <taxon>Rhabditina</taxon>
        <taxon>Rhabditomorpha</taxon>
        <taxon>Strongyloidea</taxon>
        <taxon>Ancylostomatidae</taxon>
        <taxon>Bunostominae</taxon>
        <taxon>Necator</taxon>
    </lineage>
</organism>
<dbReference type="InterPro" id="IPR034744">
    <property type="entry name" value="RH2"/>
</dbReference>
<dbReference type="Pfam" id="PF14542">
    <property type="entry name" value="Acetyltransf_CG"/>
    <property type="match status" value="1"/>
</dbReference>
<evidence type="ECO:0000256" key="4">
    <source>
        <dbReference type="SAM" id="Coils"/>
    </source>
</evidence>
<dbReference type="Gene3D" id="3.40.630.30">
    <property type="match status" value="1"/>
</dbReference>
<dbReference type="STRING" id="51031.W2SWQ0"/>
<dbReference type="SUPFAM" id="SSF55729">
    <property type="entry name" value="Acyl-CoA N-acyltransferases (Nat)"/>
    <property type="match status" value="1"/>
</dbReference>
<dbReference type="Gene3D" id="1.20.5.1000">
    <property type="entry name" value="arf6 gtpase in complex with a specific effector, jip4"/>
    <property type="match status" value="1"/>
</dbReference>
<evidence type="ECO:0000256" key="2">
    <source>
        <dbReference type="ARBA" id="ARBA00020243"/>
    </source>
</evidence>
<name>W2SWQ0_NECAM</name>
<dbReference type="KEGG" id="nai:NECAME_13219"/>
<protein>
    <recommendedName>
        <fullName evidence="2">Protein NATD1</fullName>
    </recommendedName>
    <alternativeName>
        <fullName evidence="3">N-acetyltransferase domain-containing protein 1</fullName>
    </alternativeName>
</protein>
<reference evidence="9" key="1">
    <citation type="journal article" date="2014" name="Nat. Genet.">
        <title>Genome of the human hookworm Necator americanus.</title>
        <authorList>
            <person name="Tang Y.T."/>
            <person name="Gao X."/>
            <person name="Rosa B.A."/>
            <person name="Abubucker S."/>
            <person name="Hallsworth-Pepin K."/>
            <person name="Martin J."/>
            <person name="Tyagi R."/>
            <person name="Heizer E."/>
            <person name="Zhang X."/>
            <person name="Bhonagiri-Palsikar V."/>
            <person name="Minx P."/>
            <person name="Warren W.C."/>
            <person name="Wang Q."/>
            <person name="Zhan B."/>
            <person name="Hotez P.J."/>
            <person name="Sternberg P.W."/>
            <person name="Dougall A."/>
            <person name="Gaze S.T."/>
            <person name="Mulvenna J."/>
            <person name="Sotillo J."/>
            <person name="Ranganathan S."/>
            <person name="Rabelo E.M."/>
            <person name="Wilson R.K."/>
            <person name="Felgner P.L."/>
            <person name="Bethony J."/>
            <person name="Hawdon J.M."/>
            <person name="Gasser R.B."/>
            <person name="Loukas A."/>
            <person name="Mitreva M."/>
        </authorList>
    </citation>
    <scope>NUCLEOTIDE SEQUENCE [LARGE SCALE GENOMIC DNA]</scope>
</reference>
<dbReference type="GO" id="GO:0008432">
    <property type="term" value="F:JUN kinase binding"/>
    <property type="evidence" value="ECO:0007669"/>
    <property type="project" value="TreeGrafter"/>
</dbReference>
<dbReference type="Proteomes" id="UP000053676">
    <property type="component" value="Unassembled WGS sequence"/>
</dbReference>
<evidence type="ECO:0000256" key="1">
    <source>
        <dbReference type="ARBA" id="ARBA00006233"/>
    </source>
</evidence>
<dbReference type="Pfam" id="PF19056">
    <property type="entry name" value="WD40_2"/>
    <property type="match status" value="1"/>
</dbReference>
<evidence type="ECO:0000256" key="5">
    <source>
        <dbReference type="SAM" id="MobiDB-lite"/>
    </source>
</evidence>
<keyword evidence="4" id="KW-0175">Coiled coil</keyword>
<dbReference type="PROSITE" id="PS51729">
    <property type="entry name" value="GNAT_YJDJ"/>
    <property type="match status" value="1"/>
</dbReference>
<dbReference type="GO" id="GO:0030159">
    <property type="term" value="F:signaling receptor complex adaptor activity"/>
    <property type="evidence" value="ECO:0007669"/>
    <property type="project" value="TreeGrafter"/>
</dbReference>
<dbReference type="GO" id="GO:0019894">
    <property type="term" value="F:kinesin binding"/>
    <property type="evidence" value="ECO:0007669"/>
    <property type="project" value="TreeGrafter"/>
</dbReference>
<dbReference type="GO" id="GO:0005737">
    <property type="term" value="C:cytoplasm"/>
    <property type="evidence" value="ECO:0007669"/>
    <property type="project" value="TreeGrafter"/>
</dbReference>
<feature type="domain" description="N-acetyltransferase" evidence="6">
    <location>
        <begin position="985"/>
        <end position="1074"/>
    </location>
</feature>
<proteinExistence type="inferred from homology"/>
<dbReference type="InterPro" id="IPR032486">
    <property type="entry name" value="JIP_LZII"/>
</dbReference>
<feature type="domain" description="RH2" evidence="7">
    <location>
        <begin position="174"/>
        <end position="248"/>
    </location>
</feature>
<dbReference type="PROSITE" id="PS51777">
    <property type="entry name" value="RH2"/>
    <property type="match status" value="1"/>
</dbReference>
<dbReference type="GO" id="GO:0016192">
    <property type="term" value="P:vesicle-mediated transport"/>
    <property type="evidence" value="ECO:0007669"/>
    <property type="project" value="TreeGrafter"/>
</dbReference>
<feature type="compositionally biased region" description="Basic and acidic residues" evidence="5">
    <location>
        <begin position="584"/>
        <end position="599"/>
    </location>
</feature>
<feature type="region of interest" description="Disordered" evidence="5">
    <location>
        <begin position="514"/>
        <end position="604"/>
    </location>
</feature>
<dbReference type="AlphaFoldDB" id="W2SWQ0"/>
<dbReference type="OMA" id="WEVDAEL"/>
<accession>W2SWQ0</accession>
<dbReference type="PANTHER" id="PTHR13886:SF4">
    <property type="entry name" value="JNK-INTERACTING PROTEIN 3"/>
    <property type="match status" value="1"/>
</dbReference>
<gene>
    <name evidence="8" type="ORF">NECAME_13219</name>
</gene>
<feature type="compositionally biased region" description="Basic and acidic residues" evidence="5">
    <location>
        <begin position="532"/>
        <end position="557"/>
    </location>
</feature>
<feature type="coiled-coil region" evidence="4">
    <location>
        <begin position="136"/>
        <end position="209"/>
    </location>
</feature>
<evidence type="ECO:0000256" key="3">
    <source>
        <dbReference type="ARBA" id="ARBA00031876"/>
    </source>
</evidence>
<evidence type="ECO:0000259" key="6">
    <source>
        <dbReference type="PROSITE" id="PS51729"/>
    </source>
</evidence>
<comment type="similarity">
    <text evidence="1">Belongs to the NATD1 family.</text>
</comment>
<dbReference type="InterPro" id="IPR016181">
    <property type="entry name" value="Acyl_CoA_acyltransferase"/>
</dbReference>
<dbReference type="InterPro" id="IPR039911">
    <property type="entry name" value="JIP3/JIP4"/>
</dbReference>
<dbReference type="GO" id="GO:0005078">
    <property type="term" value="F:MAP-kinase scaffold activity"/>
    <property type="evidence" value="ECO:0007669"/>
    <property type="project" value="InterPro"/>
</dbReference>
<dbReference type="OrthoDB" id="10256043at2759"/>
<feature type="compositionally biased region" description="Polar residues" evidence="5">
    <location>
        <begin position="564"/>
        <end position="578"/>
    </location>
</feature>
<keyword evidence="9" id="KW-1185">Reference proteome</keyword>
<dbReference type="InterPro" id="IPR031165">
    <property type="entry name" value="GNAT_YJDJ"/>
</dbReference>
<dbReference type="PANTHER" id="PTHR13886">
    <property type="entry name" value="JNK/SAPK-ASSOCIATED PROTEIN"/>
    <property type="match status" value="1"/>
</dbReference>
<dbReference type="InterPro" id="IPR011047">
    <property type="entry name" value="Quinoprotein_ADH-like_sf"/>
</dbReference>
<evidence type="ECO:0000313" key="8">
    <source>
        <dbReference type="EMBL" id="ETN74060.1"/>
    </source>
</evidence>
<sequence length="1080" mass="121670">MWCVFNRIGRRKQSETNKEATTELFLRRIGERSDLIGTSDFAYVSTLLTLCMTLSFICKLIDYITNILTISVNDTFIGMGREVENLIKENMELLDMKNALNIVKNDLIARGNFIADTCFSENAILRDEVHSFEMVRVKMGDTISKLEEELKGVKQKLAEKEAEAEEEEVPLAQRKRFTRMEMQRVLIDRNMYKEKLMELEESLKWTEMQRARKLQAQSAAPKKGGIWDFFSGLFGDSSPPMQQRRTGLRADARKNQMTRSVEYLDPEMISERRAAERREQYKLVREHVKRDDSGRIESVSLSRRLVEDCWKSPLAYGWSLPATLDKSNSASMVPVPVCCRPLMENQPSIKVWCASAVTLRGGLDKDGKYITGDPIYFSPSAAKVPMGKEGNDKLENEISRARALDARECELAEWEASSLVWVGSSNQGKSHVAVLDANNPNNVIETFLACESHLLCIRGVPGVCEGDPIIDDTVAKAFLCGGGKIKELPDEFAGIEGSDLGACEWVELRKMEDSEDGVPTYCSNDMRPSPKRTRDFSVSDAEAAKESSEAKPNVMEKLEEEVSQDQNEQNSPETTETTGLIWLEKNDEQKVEAESEHRPNSRIGRAALPPHIRDAMSKYDETAGDTSTGWPTHLYTFGYYTVEEMSKENKNDRCRAVYYVETEFLVLVSEFPNSARFIDYRHHKGKVFAALANGTVAVFHRGKGGEWADFGYHSIRIGPATSSVRCLCVVANNVWAAYKNCIVVVDGESLQIVKVFAAHPRRDSQVRAVQWIGAGVWLSIRLDSTLRLYHAHTFEHLQDVDIEPYVTKMLGTSRLDFSYMRTTALMVSNRRIWIGTGTGVVISVPLSDSIEQKVETTDAKQTSNGPGGLVRVYKEKQQDASNSGSSGGAFIPYCNLTQAQLSFHGHKDSVKFFIAVPGAPREVEEEQEAELRKMLVLSGGDGYIDFRIGEENEPPVTTKGVRARDMSHLIIWEVDAELPMALRVQHSKKAMEFFINFSTGSRATLQYRELPSRVLDFEHTETPPDQQGKGVAKMLVKEGFKYAAENNYKVKPTCWYVAKYLDEMATEDERKLSITYASNL</sequence>
<dbReference type="SUPFAM" id="SSF50998">
    <property type="entry name" value="Quinoprotein alcohol dehydrogenase-like"/>
    <property type="match status" value="1"/>
</dbReference>
<evidence type="ECO:0000313" key="9">
    <source>
        <dbReference type="Proteomes" id="UP000053676"/>
    </source>
</evidence>
<dbReference type="EMBL" id="KI660390">
    <property type="protein sequence ID" value="ETN74060.1"/>
    <property type="molecule type" value="Genomic_DNA"/>
</dbReference>